<evidence type="ECO:0000313" key="2">
    <source>
        <dbReference type="Proteomes" id="UP001281410"/>
    </source>
</evidence>
<dbReference type="AlphaFoldDB" id="A0AAE0A5U3"/>
<gene>
    <name evidence="1" type="ORF">Dsin_018305</name>
</gene>
<dbReference type="PANTHER" id="PTHR47074:SF75">
    <property type="entry name" value="RNASE H TYPE-1 DOMAIN-CONTAINING PROTEIN"/>
    <property type="match status" value="1"/>
</dbReference>
<dbReference type="Proteomes" id="UP001281410">
    <property type="component" value="Unassembled WGS sequence"/>
</dbReference>
<dbReference type="PANTHER" id="PTHR47074">
    <property type="entry name" value="BNAC02G40300D PROTEIN"/>
    <property type="match status" value="1"/>
</dbReference>
<proteinExistence type="predicted"/>
<dbReference type="InterPro" id="IPR052929">
    <property type="entry name" value="RNase_H-like_EbsB-rel"/>
</dbReference>
<evidence type="ECO:0000313" key="1">
    <source>
        <dbReference type="EMBL" id="KAK3204259.1"/>
    </source>
</evidence>
<name>A0AAE0A5U3_9ROSI</name>
<sequence>MAFSFNDQMRVFWKMTIHEVVLSVWFIRNQWIFESKAVDFRFALSLVWHAVSGANRLGIGCMRNCVDDLLILRCFGLRGRPTKTQVIKSVIWLPPALGWIKINTDSAALSSPSTRGCEGVFHNCRSFVKGCFSIPIGQVFAFQTELLATSKAINSAWKSRWRRIWL</sequence>
<reference evidence="1" key="1">
    <citation type="journal article" date="2023" name="Plant J.">
        <title>Genome sequences and population genomics provide insights into the demographic history, inbreeding, and mutation load of two 'living fossil' tree species of Dipteronia.</title>
        <authorList>
            <person name="Feng Y."/>
            <person name="Comes H.P."/>
            <person name="Chen J."/>
            <person name="Zhu S."/>
            <person name="Lu R."/>
            <person name="Zhang X."/>
            <person name="Li P."/>
            <person name="Qiu J."/>
            <person name="Olsen K.M."/>
            <person name="Qiu Y."/>
        </authorList>
    </citation>
    <scope>NUCLEOTIDE SEQUENCE</scope>
    <source>
        <strain evidence="1">NBL</strain>
    </source>
</reference>
<protein>
    <recommendedName>
        <fullName evidence="3">RNase H type-1 domain-containing protein</fullName>
    </recommendedName>
</protein>
<comment type="caution">
    <text evidence="1">The sequence shown here is derived from an EMBL/GenBank/DDBJ whole genome shotgun (WGS) entry which is preliminary data.</text>
</comment>
<dbReference type="EMBL" id="JANJYJ010000006">
    <property type="protein sequence ID" value="KAK3204259.1"/>
    <property type="molecule type" value="Genomic_DNA"/>
</dbReference>
<accession>A0AAE0A5U3</accession>
<keyword evidence="2" id="KW-1185">Reference proteome</keyword>
<evidence type="ECO:0008006" key="3">
    <source>
        <dbReference type="Google" id="ProtNLM"/>
    </source>
</evidence>
<organism evidence="1 2">
    <name type="scientific">Dipteronia sinensis</name>
    <dbReference type="NCBI Taxonomy" id="43782"/>
    <lineage>
        <taxon>Eukaryota</taxon>
        <taxon>Viridiplantae</taxon>
        <taxon>Streptophyta</taxon>
        <taxon>Embryophyta</taxon>
        <taxon>Tracheophyta</taxon>
        <taxon>Spermatophyta</taxon>
        <taxon>Magnoliopsida</taxon>
        <taxon>eudicotyledons</taxon>
        <taxon>Gunneridae</taxon>
        <taxon>Pentapetalae</taxon>
        <taxon>rosids</taxon>
        <taxon>malvids</taxon>
        <taxon>Sapindales</taxon>
        <taxon>Sapindaceae</taxon>
        <taxon>Hippocastanoideae</taxon>
        <taxon>Acereae</taxon>
        <taxon>Dipteronia</taxon>
    </lineage>
</organism>